<evidence type="ECO:0000313" key="3">
    <source>
        <dbReference type="EMBL" id="KAJ1358834.1"/>
    </source>
</evidence>
<feature type="chain" id="PRO_5042211332" description="Secreted protein" evidence="2">
    <location>
        <begin position="17"/>
        <end position="102"/>
    </location>
</feature>
<comment type="caution">
    <text evidence="3">The sequence shown here is derived from an EMBL/GenBank/DDBJ whole genome shotgun (WGS) entry which is preliminary data.</text>
</comment>
<keyword evidence="2" id="KW-0732">Signal</keyword>
<gene>
    <name evidence="3" type="ORF">KIN20_017365</name>
</gene>
<evidence type="ECO:0008006" key="5">
    <source>
        <dbReference type="Google" id="ProtNLM"/>
    </source>
</evidence>
<keyword evidence="4" id="KW-1185">Reference proteome</keyword>
<reference evidence="3" key="1">
    <citation type="submission" date="2021-06" db="EMBL/GenBank/DDBJ databases">
        <title>Parelaphostrongylus tenuis whole genome reference sequence.</title>
        <authorList>
            <person name="Garwood T.J."/>
            <person name="Larsen P.A."/>
            <person name="Fountain-Jones N.M."/>
            <person name="Garbe J.R."/>
            <person name="Macchietto M.G."/>
            <person name="Kania S.A."/>
            <person name="Gerhold R.W."/>
            <person name="Richards J.E."/>
            <person name="Wolf T.M."/>
        </authorList>
    </citation>
    <scope>NUCLEOTIDE SEQUENCE</scope>
    <source>
        <strain evidence="3">MNPRO001-30</strain>
        <tissue evidence="3">Meninges</tissue>
    </source>
</reference>
<accession>A0AAD5N304</accession>
<protein>
    <recommendedName>
        <fullName evidence="5">Secreted protein</fullName>
    </recommendedName>
</protein>
<dbReference type="EMBL" id="JAHQIW010003484">
    <property type="protein sequence ID" value="KAJ1358834.1"/>
    <property type="molecule type" value="Genomic_DNA"/>
</dbReference>
<sequence>MMVLVQLLLAAHSYWSLHFWPFYGVYLANHKLNKAAKGWGTLKHDEDTAHENSWCEGEQIGLACSPDYGDHIVRIPWTFNEHDEQHERGTRHKKESSSLGRI</sequence>
<evidence type="ECO:0000256" key="1">
    <source>
        <dbReference type="SAM" id="MobiDB-lite"/>
    </source>
</evidence>
<proteinExistence type="predicted"/>
<evidence type="ECO:0000313" key="4">
    <source>
        <dbReference type="Proteomes" id="UP001196413"/>
    </source>
</evidence>
<dbReference type="Proteomes" id="UP001196413">
    <property type="component" value="Unassembled WGS sequence"/>
</dbReference>
<feature type="signal peptide" evidence="2">
    <location>
        <begin position="1"/>
        <end position="16"/>
    </location>
</feature>
<organism evidence="3 4">
    <name type="scientific">Parelaphostrongylus tenuis</name>
    <name type="common">Meningeal worm</name>
    <dbReference type="NCBI Taxonomy" id="148309"/>
    <lineage>
        <taxon>Eukaryota</taxon>
        <taxon>Metazoa</taxon>
        <taxon>Ecdysozoa</taxon>
        <taxon>Nematoda</taxon>
        <taxon>Chromadorea</taxon>
        <taxon>Rhabditida</taxon>
        <taxon>Rhabditina</taxon>
        <taxon>Rhabditomorpha</taxon>
        <taxon>Strongyloidea</taxon>
        <taxon>Metastrongylidae</taxon>
        <taxon>Parelaphostrongylus</taxon>
    </lineage>
</organism>
<feature type="region of interest" description="Disordered" evidence="1">
    <location>
        <begin position="83"/>
        <end position="102"/>
    </location>
</feature>
<name>A0AAD5N304_PARTN</name>
<evidence type="ECO:0000256" key="2">
    <source>
        <dbReference type="SAM" id="SignalP"/>
    </source>
</evidence>
<dbReference type="AlphaFoldDB" id="A0AAD5N304"/>